<dbReference type="InterPro" id="IPR007607">
    <property type="entry name" value="BacA/B"/>
</dbReference>
<name>A0ABX8BCP0_9BACT</name>
<dbReference type="Proteomes" id="UP000676506">
    <property type="component" value="Chromosome 1"/>
</dbReference>
<evidence type="ECO:0000313" key="3">
    <source>
        <dbReference type="EMBL" id="QUW02850.1"/>
    </source>
</evidence>
<reference evidence="3 4" key="1">
    <citation type="submission" date="2021-03" db="EMBL/GenBank/DDBJ databases">
        <title>Genomic and phenotypic characterization of Chloracidobacterium isolates provides evidence for multiple species.</title>
        <authorList>
            <person name="Saini M.K."/>
            <person name="Costas A.M.G."/>
            <person name="Tank M."/>
            <person name="Bryant D.A."/>
        </authorList>
    </citation>
    <scope>NUCLEOTIDE SEQUENCE [LARGE SCALE GENOMIC DNA]</scope>
    <source>
        <strain evidence="3 4">BV2-C</strain>
    </source>
</reference>
<protein>
    <submittedName>
        <fullName evidence="3">Polymer-forming cytoskeletal protein</fullName>
    </submittedName>
</protein>
<feature type="region of interest" description="Disordered" evidence="2">
    <location>
        <begin position="114"/>
        <end position="140"/>
    </location>
</feature>
<dbReference type="Pfam" id="PF04519">
    <property type="entry name" value="Bactofilin"/>
    <property type="match status" value="1"/>
</dbReference>
<dbReference type="RefSeq" id="WP_211428741.1">
    <property type="nucleotide sequence ID" value="NZ_CP072648.1"/>
</dbReference>
<comment type="similarity">
    <text evidence="1">Belongs to the bactofilin family.</text>
</comment>
<proteinExistence type="inferred from homology"/>
<dbReference type="PANTHER" id="PTHR35024">
    <property type="entry name" value="HYPOTHETICAL CYTOSOLIC PROTEIN"/>
    <property type="match status" value="1"/>
</dbReference>
<evidence type="ECO:0000256" key="2">
    <source>
        <dbReference type="SAM" id="MobiDB-lite"/>
    </source>
</evidence>
<gene>
    <name evidence="3" type="ORF">J8C06_11045</name>
</gene>
<accession>A0ABX8BCP0</accession>
<sequence length="140" mass="14536">MFGKRDDRRPGGLIPKDAEIRGALSFLASITVEGRILGSVSSTDGHLCIGREGCVEGDVLVGSAAIDGEVRGDVYARQRIDIHETGRVIGNVRAPVLTVDAGAHISGQVETVAPEAAKAATRSPTPADLPPKPAESQITT</sequence>
<keyword evidence="4" id="KW-1185">Reference proteome</keyword>
<dbReference type="PANTHER" id="PTHR35024:SF4">
    <property type="entry name" value="POLYMER-FORMING CYTOSKELETAL PROTEIN"/>
    <property type="match status" value="1"/>
</dbReference>
<dbReference type="EMBL" id="CP072648">
    <property type="protein sequence ID" value="QUW02850.1"/>
    <property type="molecule type" value="Genomic_DNA"/>
</dbReference>
<evidence type="ECO:0000313" key="4">
    <source>
        <dbReference type="Proteomes" id="UP000676506"/>
    </source>
</evidence>
<evidence type="ECO:0000256" key="1">
    <source>
        <dbReference type="ARBA" id="ARBA00044755"/>
    </source>
</evidence>
<organism evidence="3 4">
    <name type="scientific">Chloracidobacterium validum</name>
    <dbReference type="NCBI Taxonomy" id="2821543"/>
    <lineage>
        <taxon>Bacteria</taxon>
        <taxon>Pseudomonadati</taxon>
        <taxon>Acidobacteriota</taxon>
        <taxon>Terriglobia</taxon>
        <taxon>Terriglobales</taxon>
        <taxon>Acidobacteriaceae</taxon>
        <taxon>Chloracidobacterium</taxon>
    </lineage>
</organism>